<evidence type="ECO:0000313" key="3">
    <source>
        <dbReference type="EMBL" id="MFC5585405.1"/>
    </source>
</evidence>
<evidence type="ECO:0000256" key="1">
    <source>
        <dbReference type="ARBA" id="ARBA00007689"/>
    </source>
</evidence>
<dbReference type="InterPro" id="IPR011008">
    <property type="entry name" value="Dimeric_a/b-barrel"/>
</dbReference>
<evidence type="ECO:0000259" key="2">
    <source>
        <dbReference type="Pfam" id="PF03795"/>
    </source>
</evidence>
<feature type="domain" description="YCII-related" evidence="2">
    <location>
        <begin position="1"/>
        <end position="115"/>
    </location>
</feature>
<proteinExistence type="inferred from homology"/>
<name>A0ABW0T8Y9_9HYPH</name>
<evidence type="ECO:0000313" key="4">
    <source>
        <dbReference type="Proteomes" id="UP001596107"/>
    </source>
</evidence>
<dbReference type="PANTHER" id="PTHR35174:SF4">
    <property type="entry name" value="BLL7163 PROTEIN"/>
    <property type="match status" value="1"/>
</dbReference>
<keyword evidence="4" id="KW-1185">Reference proteome</keyword>
<dbReference type="Proteomes" id="UP001596107">
    <property type="component" value="Unassembled WGS sequence"/>
</dbReference>
<gene>
    <name evidence="3" type="ORF">ACFPOD_09790</name>
</gene>
<dbReference type="InterPro" id="IPR005545">
    <property type="entry name" value="YCII"/>
</dbReference>
<dbReference type="PANTHER" id="PTHR35174">
    <property type="entry name" value="BLL7171 PROTEIN-RELATED"/>
    <property type="match status" value="1"/>
</dbReference>
<protein>
    <submittedName>
        <fullName evidence="3">YciI family protein</fullName>
    </submittedName>
</protein>
<comment type="similarity">
    <text evidence="1">Belongs to the YciI family.</text>
</comment>
<accession>A0ABW0T8Y9</accession>
<dbReference type="SUPFAM" id="SSF54909">
    <property type="entry name" value="Dimeric alpha+beta barrel"/>
    <property type="match status" value="1"/>
</dbReference>
<dbReference type="Pfam" id="PF03795">
    <property type="entry name" value="YCII"/>
    <property type="match status" value="1"/>
</dbReference>
<organism evidence="3 4">
    <name type="scientific">Nitratireductor kimnyeongensis</name>
    <dbReference type="NCBI Taxonomy" id="430679"/>
    <lineage>
        <taxon>Bacteria</taxon>
        <taxon>Pseudomonadati</taxon>
        <taxon>Pseudomonadota</taxon>
        <taxon>Alphaproteobacteria</taxon>
        <taxon>Hyphomicrobiales</taxon>
        <taxon>Phyllobacteriaceae</taxon>
        <taxon>Nitratireductor</taxon>
    </lineage>
</organism>
<reference evidence="4" key="1">
    <citation type="journal article" date="2019" name="Int. J. Syst. Evol. Microbiol.">
        <title>The Global Catalogue of Microorganisms (GCM) 10K type strain sequencing project: providing services to taxonomists for standard genome sequencing and annotation.</title>
        <authorList>
            <consortium name="The Broad Institute Genomics Platform"/>
            <consortium name="The Broad Institute Genome Sequencing Center for Infectious Disease"/>
            <person name="Wu L."/>
            <person name="Ma J."/>
        </authorList>
    </citation>
    <scope>NUCLEOTIDE SEQUENCE [LARGE SCALE GENOMIC DNA]</scope>
    <source>
        <strain evidence="4">JCM 3366</strain>
    </source>
</reference>
<dbReference type="EMBL" id="JBHSNB010000002">
    <property type="protein sequence ID" value="MFC5585405.1"/>
    <property type="molecule type" value="Genomic_DNA"/>
</dbReference>
<comment type="caution">
    <text evidence="3">The sequence shown here is derived from an EMBL/GenBank/DDBJ whole genome shotgun (WGS) entry which is preliminary data.</text>
</comment>
<dbReference type="Gene3D" id="3.30.70.1060">
    <property type="entry name" value="Dimeric alpha+beta barrel"/>
    <property type="match status" value="1"/>
</dbReference>
<sequence>MRYMLLMIPKGYETAGPELDLPADAVAKMMAYNEELRAAGVLEALEGLHPPSTGARVSFASGEPVVIDGPFIEAKEVLGGFWIINVPTFDDALEWAKRCPGAPNETIEIRKIQQMEDYSDEVQEIVKTYPDVLEKGIDRS</sequence>
<dbReference type="RefSeq" id="WP_223021278.1">
    <property type="nucleotide sequence ID" value="NZ_CP078143.1"/>
</dbReference>